<dbReference type="SUPFAM" id="SSF51419">
    <property type="entry name" value="PLP-binding barrel"/>
    <property type="match status" value="1"/>
</dbReference>
<dbReference type="Pfam" id="PF02784">
    <property type="entry name" value="Orn_Arg_deC_N"/>
    <property type="match status" value="1"/>
</dbReference>
<feature type="domain" description="Orn/DAP/Arg decarboxylase 2 N-terminal" evidence="9">
    <location>
        <begin position="41"/>
        <end position="296"/>
    </location>
</feature>
<comment type="pathway">
    <text evidence="5 8">Amino-acid biosynthesis; L-lysine biosynthesis via DAP pathway; L-lysine from DL-2,6-diaminopimelate: step 1/1.</text>
</comment>
<dbReference type="OrthoDB" id="9802241at2"/>
<dbReference type="UniPathway" id="UPA00034">
    <property type="reaction ID" value="UER00027"/>
</dbReference>
<dbReference type="HAMAP" id="MF_02120">
    <property type="entry name" value="LysA"/>
    <property type="match status" value="1"/>
</dbReference>
<evidence type="ECO:0000313" key="10">
    <source>
        <dbReference type="EMBL" id="RAL26501.1"/>
    </source>
</evidence>
<dbReference type="PANTHER" id="PTHR43727">
    <property type="entry name" value="DIAMINOPIMELATE DECARBOXYLASE"/>
    <property type="match status" value="1"/>
</dbReference>
<feature type="binding site" evidence="5">
    <location>
        <position position="361"/>
    </location>
    <ligand>
        <name>substrate</name>
    </ligand>
</feature>
<keyword evidence="3 5" id="KW-0663">Pyridoxal phosphate</keyword>
<reference evidence="10 11" key="1">
    <citation type="submission" date="2018-06" db="EMBL/GenBank/DDBJ databases">
        <title>Thermoflavimicrobium daqus sp. nov., a thermophilic microbe isolated from Moutai-flavour Daqu.</title>
        <authorList>
            <person name="Wang X."/>
            <person name="Zhou H."/>
        </authorList>
    </citation>
    <scope>NUCLEOTIDE SEQUENCE [LARGE SCALE GENOMIC DNA]</scope>
    <source>
        <strain evidence="10 11">FBKL4.011</strain>
    </source>
</reference>
<dbReference type="InterPro" id="IPR022644">
    <property type="entry name" value="De-COase2_N"/>
</dbReference>
<keyword evidence="2 5" id="KW-0210">Decarboxylase</keyword>
<dbReference type="PRINTS" id="PR01181">
    <property type="entry name" value="DAPDCRBXLASE"/>
</dbReference>
<evidence type="ECO:0000256" key="1">
    <source>
        <dbReference type="ARBA" id="ARBA00001933"/>
    </source>
</evidence>
<feature type="binding site" evidence="5">
    <location>
        <position position="329"/>
    </location>
    <ligand>
        <name>substrate</name>
    </ligand>
</feature>
<feature type="binding site" evidence="5">
    <location>
        <begin position="289"/>
        <end position="292"/>
    </location>
    <ligand>
        <name>pyridoxal 5'-phosphate</name>
        <dbReference type="ChEBI" id="CHEBI:597326"/>
    </ligand>
</feature>
<comment type="caution">
    <text evidence="10">The sequence shown here is derived from an EMBL/GenBank/DDBJ whole genome shotgun (WGS) entry which is preliminary data.</text>
</comment>
<dbReference type="NCBIfam" id="TIGR01048">
    <property type="entry name" value="lysA"/>
    <property type="match status" value="1"/>
</dbReference>
<evidence type="ECO:0000256" key="2">
    <source>
        <dbReference type="ARBA" id="ARBA00022793"/>
    </source>
</evidence>
<comment type="similarity">
    <text evidence="5">Belongs to the Orn/Lys/Arg decarboxylase class-II family. LysA subfamily.</text>
</comment>
<evidence type="ECO:0000256" key="5">
    <source>
        <dbReference type="HAMAP-Rule" id="MF_02120"/>
    </source>
</evidence>
<evidence type="ECO:0000256" key="6">
    <source>
        <dbReference type="NCBIfam" id="TIGR01048"/>
    </source>
</evidence>
<dbReference type="Gene3D" id="2.40.37.10">
    <property type="entry name" value="Lyase, Ornithine Decarboxylase, Chain A, domain 1"/>
    <property type="match status" value="1"/>
</dbReference>
<protein>
    <recommendedName>
        <fullName evidence="5 6">Diaminopimelate decarboxylase</fullName>
        <shortName evidence="5">DAP decarboxylase</shortName>
        <shortName evidence="5">DAPDC</shortName>
        <ecNumber evidence="5 6">4.1.1.20</ecNumber>
    </recommendedName>
</protein>
<feature type="binding site" evidence="5">
    <location>
        <position position="248"/>
    </location>
    <ligand>
        <name>pyridoxal 5'-phosphate</name>
        <dbReference type="ChEBI" id="CHEBI:597326"/>
    </ligand>
</feature>
<keyword evidence="4 5" id="KW-0456">Lyase</keyword>
<evidence type="ECO:0000256" key="4">
    <source>
        <dbReference type="ARBA" id="ARBA00023239"/>
    </source>
</evidence>
<evidence type="ECO:0000259" key="9">
    <source>
        <dbReference type="Pfam" id="PF02784"/>
    </source>
</evidence>
<dbReference type="PRINTS" id="PR01179">
    <property type="entry name" value="ODADCRBXLASE"/>
</dbReference>
<gene>
    <name evidence="5 10" type="primary">lysA</name>
    <name evidence="10" type="ORF">DL897_00130</name>
</gene>
<feature type="binding site" evidence="5">
    <location>
        <position position="389"/>
    </location>
    <ligand>
        <name>substrate</name>
    </ligand>
</feature>
<evidence type="ECO:0000313" key="11">
    <source>
        <dbReference type="Proteomes" id="UP000251213"/>
    </source>
</evidence>
<comment type="function">
    <text evidence="5">Specifically catalyzes the decarboxylation of meso-diaminopimelate (meso-DAP) to L-lysine.</text>
</comment>
<dbReference type="Proteomes" id="UP000251213">
    <property type="component" value="Unassembled WGS sequence"/>
</dbReference>
<dbReference type="EMBL" id="QJKK01000001">
    <property type="protein sequence ID" value="RAL26501.1"/>
    <property type="molecule type" value="Genomic_DNA"/>
</dbReference>
<sequence>MYLHGTSRINKLGHLEIGGCDTVDLAQKYGTPLYVMDETLIRDRMRQFVCAFQNTGLRFRVAYASKAFSTMAMCRIVDEEGLMLDVVSQGEIFTALSAGFPAERIYFHGNNKTPQEIEFALDAEIYLFVVDNFDELMLLQAIAKEKQKRARVILRITPGVEAHTHQYIQTGKEDSKFGFGLESGQALKGVELALTCSQLDFMGFHCHIGSQIFETNAFSATIVKMSQLIKTSYERWGVLTQIFNTGGGFGIRYIDEDTPKSPQDYVQVIASTVRTYLSDLPLIPEIWVEPGRYIVGEAGTTLYTIGTVKEVPGIRKYIAVDGGMSDNLRPALYQAKYEALIANRATEPATEMVTIAGKACEEGDILIWDIPLPGVQSGDIMAVNCTGAYNYSMASNYNRVQKPAVVFVKEGTAEIVVKRETLQDIISHDHIPERLIPKKEKVTI</sequence>
<proteinExistence type="inferred from homology"/>
<evidence type="ECO:0000256" key="3">
    <source>
        <dbReference type="ARBA" id="ARBA00022898"/>
    </source>
</evidence>
<dbReference type="Gene3D" id="3.20.20.10">
    <property type="entry name" value="Alanine racemase"/>
    <property type="match status" value="1"/>
</dbReference>
<feature type="modified residue" description="N6-(pyridoxal phosphate)lysine" evidence="5 7">
    <location>
        <position position="66"/>
    </location>
</feature>
<dbReference type="SUPFAM" id="SSF50621">
    <property type="entry name" value="Alanine racemase C-terminal domain-like"/>
    <property type="match status" value="1"/>
</dbReference>
<feature type="binding site" evidence="5">
    <location>
        <position position="389"/>
    </location>
    <ligand>
        <name>pyridoxal 5'-phosphate</name>
        <dbReference type="ChEBI" id="CHEBI:597326"/>
    </ligand>
</feature>
<dbReference type="InterPro" id="IPR029066">
    <property type="entry name" value="PLP-binding_barrel"/>
</dbReference>
<keyword evidence="5" id="KW-0028">Amino-acid biosynthesis</keyword>
<dbReference type="CDD" id="cd06828">
    <property type="entry name" value="PLPDE_III_DapDC"/>
    <property type="match status" value="1"/>
</dbReference>
<dbReference type="InterPro" id="IPR002986">
    <property type="entry name" value="DAP_deCOOHase_LysA"/>
</dbReference>
<dbReference type="AlphaFoldDB" id="A0A364K872"/>
<comment type="catalytic activity">
    <reaction evidence="5 8">
        <text>meso-2,6-diaminopimelate + H(+) = L-lysine + CO2</text>
        <dbReference type="Rhea" id="RHEA:15101"/>
        <dbReference type="ChEBI" id="CHEBI:15378"/>
        <dbReference type="ChEBI" id="CHEBI:16526"/>
        <dbReference type="ChEBI" id="CHEBI:32551"/>
        <dbReference type="ChEBI" id="CHEBI:57791"/>
        <dbReference type="EC" id="4.1.1.20"/>
    </reaction>
</comment>
<accession>A0A364K872</accession>
<evidence type="ECO:0000256" key="8">
    <source>
        <dbReference type="RuleBase" id="RU003738"/>
    </source>
</evidence>
<comment type="subunit">
    <text evidence="5">Homodimer.</text>
</comment>
<evidence type="ECO:0000256" key="7">
    <source>
        <dbReference type="PIRSR" id="PIRSR600183-50"/>
    </source>
</evidence>
<keyword evidence="11" id="KW-1185">Reference proteome</keyword>
<feature type="binding site" evidence="5">
    <location>
        <position position="333"/>
    </location>
    <ligand>
        <name>substrate</name>
    </ligand>
</feature>
<keyword evidence="5 8" id="KW-0457">Lysine biosynthesis</keyword>
<comment type="cofactor">
    <cofactor evidence="1 5 7 8">
        <name>pyridoxal 5'-phosphate</name>
        <dbReference type="ChEBI" id="CHEBI:597326"/>
    </cofactor>
</comment>
<dbReference type="GO" id="GO:0008836">
    <property type="term" value="F:diaminopimelate decarboxylase activity"/>
    <property type="evidence" value="ECO:0007669"/>
    <property type="project" value="UniProtKB-UniRule"/>
</dbReference>
<name>A0A364K872_9BACL</name>
<feature type="active site" description="Proton donor" evidence="7">
    <location>
        <position position="360"/>
    </location>
</feature>
<dbReference type="GO" id="GO:0009089">
    <property type="term" value="P:lysine biosynthetic process via diaminopimelate"/>
    <property type="evidence" value="ECO:0007669"/>
    <property type="project" value="UniProtKB-UniRule"/>
</dbReference>
<dbReference type="FunFam" id="3.20.20.10:FF:000003">
    <property type="entry name" value="Diaminopimelate decarboxylase"/>
    <property type="match status" value="1"/>
</dbReference>
<dbReference type="GO" id="GO:0030170">
    <property type="term" value="F:pyridoxal phosphate binding"/>
    <property type="evidence" value="ECO:0007669"/>
    <property type="project" value="UniProtKB-UniRule"/>
</dbReference>
<reference evidence="10 11" key="2">
    <citation type="submission" date="2018-06" db="EMBL/GenBank/DDBJ databases">
        <authorList>
            <person name="Zhirakovskaya E."/>
        </authorList>
    </citation>
    <scope>NUCLEOTIDE SEQUENCE [LARGE SCALE GENOMIC DNA]</scope>
    <source>
        <strain evidence="10 11">FBKL4.011</strain>
    </source>
</reference>
<feature type="binding site" evidence="5">
    <location>
        <position position="292"/>
    </location>
    <ligand>
        <name>substrate</name>
    </ligand>
</feature>
<dbReference type="EC" id="4.1.1.20" evidence="5 6"/>
<dbReference type="InterPro" id="IPR000183">
    <property type="entry name" value="Orn/DAP/Arg_de-COase"/>
</dbReference>
<dbReference type="RefSeq" id="WP_113657108.1">
    <property type="nucleotide sequence ID" value="NZ_KZ845663.1"/>
</dbReference>
<dbReference type="PANTHER" id="PTHR43727:SF2">
    <property type="entry name" value="GROUP IV DECARBOXYLASE"/>
    <property type="match status" value="1"/>
</dbReference>
<organism evidence="10 11">
    <name type="scientific">Thermoflavimicrobium daqui</name>
    <dbReference type="NCBI Taxonomy" id="2137476"/>
    <lineage>
        <taxon>Bacteria</taxon>
        <taxon>Bacillati</taxon>
        <taxon>Bacillota</taxon>
        <taxon>Bacilli</taxon>
        <taxon>Bacillales</taxon>
        <taxon>Thermoactinomycetaceae</taxon>
        <taxon>Thermoflavimicrobium</taxon>
    </lineage>
</organism>
<dbReference type="InterPro" id="IPR009006">
    <property type="entry name" value="Ala_racemase/Decarboxylase_C"/>
</dbReference>